<dbReference type="Proteomes" id="UP000774326">
    <property type="component" value="Unassembled WGS sequence"/>
</dbReference>
<reference evidence="1" key="1">
    <citation type="journal article" date="2021" name="Open Biol.">
        <title>Shared evolutionary footprints suggest mitochondrial oxidative damage underlies multiple complex I losses in fungi.</title>
        <authorList>
            <person name="Schikora-Tamarit M.A."/>
            <person name="Marcet-Houben M."/>
            <person name="Nosek J."/>
            <person name="Gabaldon T."/>
        </authorList>
    </citation>
    <scope>NUCLEOTIDE SEQUENCE</scope>
    <source>
        <strain evidence="1">CBS2887</strain>
    </source>
</reference>
<keyword evidence="2" id="KW-1185">Reference proteome</keyword>
<accession>A0A9P8Q2M1</accession>
<evidence type="ECO:0000313" key="1">
    <source>
        <dbReference type="EMBL" id="KAH3682807.1"/>
    </source>
</evidence>
<evidence type="ECO:0000313" key="2">
    <source>
        <dbReference type="Proteomes" id="UP000774326"/>
    </source>
</evidence>
<name>A0A9P8Q2M1_WICPI</name>
<reference evidence="1" key="2">
    <citation type="submission" date="2021-01" db="EMBL/GenBank/DDBJ databases">
        <authorList>
            <person name="Schikora-Tamarit M.A."/>
        </authorList>
    </citation>
    <scope>NUCLEOTIDE SEQUENCE</scope>
    <source>
        <strain evidence="1">CBS2887</strain>
    </source>
</reference>
<comment type="caution">
    <text evidence="1">The sequence shown here is derived from an EMBL/GenBank/DDBJ whole genome shotgun (WGS) entry which is preliminary data.</text>
</comment>
<proteinExistence type="predicted"/>
<gene>
    <name evidence="1" type="ORF">WICPIJ_006266</name>
</gene>
<dbReference type="AlphaFoldDB" id="A0A9P8Q2M1"/>
<protein>
    <submittedName>
        <fullName evidence="1">Uncharacterized protein</fullName>
    </submittedName>
</protein>
<dbReference type="EMBL" id="JAEUBG010003411">
    <property type="protein sequence ID" value="KAH3682807.1"/>
    <property type="molecule type" value="Genomic_DNA"/>
</dbReference>
<organism evidence="1 2">
    <name type="scientific">Wickerhamomyces pijperi</name>
    <name type="common">Yeast</name>
    <name type="synonym">Pichia pijperi</name>
    <dbReference type="NCBI Taxonomy" id="599730"/>
    <lineage>
        <taxon>Eukaryota</taxon>
        <taxon>Fungi</taxon>
        <taxon>Dikarya</taxon>
        <taxon>Ascomycota</taxon>
        <taxon>Saccharomycotina</taxon>
        <taxon>Saccharomycetes</taxon>
        <taxon>Phaffomycetales</taxon>
        <taxon>Wickerhamomycetaceae</taxon>
        <taxon>Wickerhamomyces</taxon>
    </lineage>
</organism>
<sequence length="107" mass="12042">MIGPTSIGETAIFILSELPFFETSSFSSDFWTFSEPLPDFSKIQLSPRLKSLSIEMENLWALSNFFSVRIFNMNECKLDLKSVRISSQVKDSFSFNSSASLSLIPPS</sequence>